<keyword evidence="8" id="KW-1185">Reference proteome</keyword>
<comment type="caution">
    <text evidence="7">The sequence shown here is derived from an EMBL/GenBank/DDBJ whole genome shotgun (WGS) entry which is preliminary data.</text>
</comment>
<evidence type="ECO:0000313" key="7">
    <source>
        <dbReference type="EMBL" id="OPF87862.1"/>
    </source>
</evidence>
<evidence type="ECO:0000313" key="8">
    <source>
        <dbReference type="Proteomes" id="UP000189970"/>
    </source>
</evidence>
<keyword evidence="3 5" id="KW-0413">Isomerase</keyword>
<dbReference type="EC" id="5.4.99.-" evidence="5"/>
<dbReference type="InterPro" id="IPR050188">
    <property type="entry name" value="RluA_PseudoU_synthase"/>
</dbReference>
<dbReference type="PANTHER" id="PTHR21600">
    <property type="entry name" value="MITOCHONDRIAL RNA PSEUDOURIDINE SYNTHASE"/>
    <property type="match status" value="1"/>
</dbReference>
<evidence type="ECO:0000256" key="2">
    <source>
        <dbReference type="ARBA" id="ARBA00010876"/>
    </source>
</evidence>
<dbReference type="GO" id="GO:0003723">
    <property type="term" value="F:RNA binding"/>
    <property type="evidence" value="ECO:0007669"/>
    <property type="project" value="InterPro"/>
</dbReference>
<dbReference type="AlphaFoldDB" id="A0A1V4DHD0"/>
<dbReference type="GO" id="GO:0009982">
    <property type="term" value="F:pseudouridine synthase activity"/>
    <property type="evidence" value="ECO:0007669"/>
    <property type="project" value="InterPro"/>
</dbReference>
<dbReference type="InterPro" id="IPR006225">
    <property type="entry name" value="PsdUridine_synth_RluC/D"/>
</dbReference>
<comment type="similarity">
    <text evidence="2 5">Belongs to the pseudouridine synthase RluA family.</text>
</comment>
<dbReference type="GO" id="GO:0000455">
    <property type="term" value="P:enzyme-directed rRNA pseudouridine synthesis"/>
    <property type="evidence" value="ECO:0007669"/>
    <property type="project" value="TreeGrafter"/>
</dbReference>
<dbReference type="Pfam" id="PF00849">
    <property type="entry name" value="PseudoU_synth_2"/>
    <property type="match status" value="1"/>
</dbReference>
<evidence type="ECO:0000259" key="6">
    <source>
        <dbReference type="Pfam" id="PF00849"/>
    </source>
</evidence>
<comment type="catalytic activity">
    <reaction evidence="1 5">
        <text>a uridine in RNA = a pseudouridine in RNA</text>
        <dbReference type="Rhea" id="RHEA:48348"/>
        <dbReference type="Rhea" id="RHEA-COMP:12068"/>
        <dbReference type="Rhea" id="RHEA-COMP:12069"/>
        <dbReference type="ChEBI" id="CHEBI:65314"/>
        <dbReference type="ChEBI" id="CHEBI:65315"/>
    </reaction>
</comment>
<dbReference type="CDD" id="cd02869">
    <property type="entry name" value="PseudoU_synth_RluA_like"/>
    <property type="match status" value="1"/>
</dbReference>
<reference evidence="7 8" key="1">
    <citation type="submission" date="2017-02" db="EMBL/GenBank/DDBJ databases">
        <title>Vagococcus cremeus sp. nov., isolated from the small intestine of a marten, Martes flavigula.</title>
        <authorList>
            <person name="Tak E.J."/>
            <person name="Bae J.-W."/>
        </authorList>
    </citation>
    <scope>NUCLEOTIDE SEQUENCE [LARGE SCALE GENOMIC DNA]</scope>
    <source>
        <strain evidence="7 8">D7T301</strain>
    </source>
</reference>
<sequence length="290" mass="33406">MQLSITLPKGTHETTIRDLLENDWLIPRKVRHFLRTRKNVLKNNQPVMFHETVIASDTVTMIFEDSDYTKPDISLGNKEAVNVLWEDEHLIIVNKAYGQKTHPNQPQESDTLLNDLAAYLAPKNQEPYVVHRLDKETSGAIVFAKHPIILPILGRLLEQKKINRYYEAEVSGIIKEKKLTIDKPIGRHRHDRRKRVVDTKKGAQARTHVSVVEVLKNTTHIKCKLDTGRTHQIRVHLESIKHPIIGDPLYNPSSTYPRLQLHAKSLHLVHPFTNEDIVVQAMPSLFEIKQ</sequence>
<comment type="function">
    <text evidence="5">Responsible for synthesis of pseudouridine from uracil.</text>
</comment>
<protein>
    <recommendedName>
        <fullName evidence="5">Pseudouridine synthase</fullName>
        <ecNumber evidence="5">5.4.99.-</ecNumber>
    </recommendedName>
</protein>
<evidence type="ECO:0000256" key="4">
    <source>
        <dbReference type="PIRSR" id="PIRSR606225-1"/>
    </source>
</evidence>
<evidence type="ECO:0000256" key="3">
    <source>
        <dbReference type="ARBA" id="ARBA00023235"/>
    </source>
</evidence>
<proteinExistence type="inferred from homology"/>
<dbReference type="Gene3D" id="3.30.2350.10">
    <property type="entry name" value="Pseudouridine synthase"/>
    <property type="match status" value="1"/>
</dbReference>
<dbReference type="EMBL" id="MVAB01000001">
    <property type="protein sequence ID" value="OPF87862.1"/>
    <property type="molecule type" value="Genomic_DNA"/>
</dbReference>
<dbReference type="PROSITE" id="PS01129">
    <property type="entry name" value="PSI_RLU"/>
    <property type="match status" value="1"/>
</dbReference>
<dbReference type="PANTHER" id="PTHR21600:SF44">
    <property type="entry name" value="RIBOSOMAL LARGE SUBUNIT PSEUDOURIDINE SYNTHASE D"/>
    <property type="match status" value="1"/>
</dbReference>
<dbReference type="GO" id="GO:0140098">
    <property type="term" value="F:catalytic activity, acting on RNA"/>
    <property type="evidence" value="ECO:0007669"/>
    <property type="project" value="UniProtKB-ARBA"/>
</dbReference>
<evidence type="ECO:0000256" key="1">
    <source>
        <dbReference type="ARBA" id="ARBA00000073"/>
    </source>
</evidence>
<dbReference type="SUPFAM" id="SSF55120">
    <property type="entry name" value="Pseudouridine synthase"/>
    <property type="match status" value="1"/>
</dbReference>
<name>A0A1V4DHD0_9ENTE</name>
<organism evidence="7 8">
    <name type="scientific">Vagococcus martis</name>
    <dbReference type="NCBI Taxonomy" id="1768210"/>
    <lineage>
        <taxon>Bacteria</taxon>
        <taxon>Bacillati</taxon>
        <taxon>Bacillota</taxon>
        <taxon>Bacilli</taxon>
        <taxon>Lactobacillales</taxon>
        <taxon>Enterococcaceae</taxon>
        <taxon>Vagococcus</taxon>
    </lineage>
</organism>
<feature type="domain" description="Pseudouridine synthase RsuA/RluA-like" evidence="6">
    <location>
        <begin position="89"/>
        <end position="239"/>
    </location>
</feature>
<dbReference type="Proteomes" id="UP000189970">
    <property type="component" value="Unassembled WGS sequence"/>
</dbReference>
<evidence type="ECO:0000256" key="5">
    <source>
        <dbReference type="RuleBase" id="RU362028"/>
    </source>
</evidence>
<accession>A0A1V4DHD0</accession>
<dbReference type="RefSeq" id="WP_079346700.1">
    <property type="nucleotide sequence ID" value="NZ_MVAB01000001.1"/>
</dbReference>
<dbReference type="InterPro" id="IPR006224">
    <property type="entry name" value="PsdUridine_synth_RluA-like_CS"/>
</dbReference>
<feature type="active site" evidence="4">
    <location>
        <position position="134"/>
    </location>
</feature>
<dbReference type="NCBIfam" id="TIGR00005">
    <property type="entry name" value="rluA_subfam"/>
    <property type="match status" value="1"/>
</dbReference>
<dbReference type="InterPro" id="IPR006145">
    <property type="entry name" value="PsdUridine_synth_RsuA/RluA"/>
</dbReference>
<gene>
    <name evidence="7" type="ORF">BW731_06625</name>
</gene>
<dbReference type="InterPro" id="IPR020103">
    <property type="entry name" value="PsdUridine_synth_cat_dom_sf"/>
</dbReference>